<sequence length="136" mass="14697">MYETSATVVGTVITNPVKRQTTNGEEVLSFRMASNARRKDAVTGEWTDGATLYLTVTCWRRLVTGVGASIMKGDPVMATGELRTNEYTTKEGIARSDLEMRATAVGPDLARCIAKIERHSKPVSGDEPTETETAAA</sequence>
<protein>
    <submittedName>
        <fullName evidence="1">Single-strand DNA-binding protein</fullName>
    </submittedName>
</protein>
<evidence type="ECO:0000313" key="1">
    <source>
        <dbReference type="EMBL" id="TYQ01216.1"/>
    </source>
</evidence>
<keyword evidence="1" id="KW-0238">DNA-binding</keyword>
<gene>
    <name evidence="1" type="ORF">FNL38_10870</name>
</gene>
<dbReference type="GO" id="GO:0003697">
    <property type="term" value="F:single-stranded DNA binding"/>
    <property type="evidence" value="ECO:0007669"/>
    <property type="project" value="InterPro"/>
</dbReference>
<organism evidence="1">
    <name type="scientific">Nocardia globerula</name>
    <dbReference type="NCBI Taxonomy" id="1818"/>
    <lineage>
        <taxon>Bacteria</taxon>
        <taxon>Bacillati</taxon>
        <taxon>Actinomycetota</taxon>
        <taxon>Actinomycetes</taxon>
        <taxon>Mycobacteriales</taxon>
        <taxon>Nocardiaceae</taxon>
        <taxon>Nocardia</taxon>
    </lineage>
</organism>
<dbReference type="InterPro" id="IPR012340">
    <property type="entry name" value="NA-bd_OB-fold"/>
</dbReference>
<dbReference type="SUPFAM" id="SSF50249">
    <property type="entry name" value="Nucleic acid-binding proteins"/>
    <property type="match status" value="1"/>
</dbReference>
<dbReference type="InterPro" id="IPR000424">
    <property type="entry name" value="Primosome_PriB/ssb"/>
</dbReference>
<name>A0A652YJY5_NOCGL</name>
<dbReference type="PROSITE" id="PS50935">
    <property type="entry name" value="SSB"/>
    <property type="match status" value="1"/>
</dbReference>
<reference evidence="1" key="1">
    <citation type="submission" date="2019-07" db="EMBL/GenBank/DDBJ databases">
        <title>Genomic Encyclopedia of Type Strains, Phase IV (KMG-IV): sequencing the most valuable type-strain genomes for metagenomic binning, comparative biology and taxonomic classification.</title>
        <authorList>
            <person name="Goeker M."/>
        </authorList>
    </citation>
    <scope>NUCLEOTIDE SEQUENCE</scope>
    <source>
        <strain evidence="1">DSM 44596</strain>
    </source>
</reference>
<dbReference type="Gene3D" id="2.40.50.140">
    <property type="entry name" value="Nucleic acid-binding proteins"/>
    <property type="match status" value="1"/>
</dbReference>
<dbReference type="CDD" id="cd04496">
    <property type="entry name" value="SSB_OBF"/>
    <property type="match status" value="1"/>
</dbReference>
<dbReference type="InterPro" id="IPR011344">
    <property type="entry name" value="ssDNA-bd"/>
</dbReference>
<dbReference type="AlphaFoldDB" id="A0A652YJY5"/>
<comment type="caution">
    <text evidence="1">The sequence shown here is derived from an EMBL/GenBank/DDBJ whole genome shotgun (WGS) entry which is preliminary data.</text>
</comment>
<dbReference type="EMBL" id="VNIQ01000008">
    <property type="protein sequence ID" value="TYQ01216.1"/>
    <property type="molecule type" value="Genomic_DNA"/>
</dbReference>
<proteinExistence type="predicted"/>
<dbReference type="Pfam" id="PF00436">
    <property type="entry name" value="SSB"/>
    <property type="match status" value="1"/>
</dbReference>
<dbReference type="PIRSF" id="PIRSF002070">
    <property type="entry name" value="SSB"/>
    <property type="match status" value="1"/>
</dbReference>
<accession>A0A652YJY5</accession>
<dbReference type="GO" id="GO:0006260">
    <property type="term" value="P:DNA replication"/>
    <property type="evidence" value="ECO:0007669"/>
    <property type="project" value="InterPro"/>
</dbReference>